<dbReference type="Proteomes" id="UP000289738">
    <property type="component" value="Chromosome B05"/>
</dbReference>
<name>A0A444Z0F6_ARAHY</name>
<proteinExistence type="predicted"/>
<dbReference type="AlphaFoldDB" id="A0A444Z0F6"/>
<sequence length="82" mass="8787">MILCVLMSQSSDDSLCKSSSPLCANGKGQHQEYEGAFQPMVKNTAVSLKAKANQLNIVPIEINDDVVMPETPGMQPLASHAK</sequence>
<evidence type="ECO:0000313" key="2">
    <source>
        <dbReference type="Proteomes" id="UP000289738"/>
    </source>
</evidence>
<dbReference type="EMBL" id="SDMP01000015">
    <property type="protein sequence ID" value="RYR07534.1"/>
    <property type="molecule type" value="Genomic_DNA"/>
</dbReference>
<gene>
    <name evidence="1" type="ORF">Ahy_B05g074907</name>
</gene>
<accession>A0A444Z0F6</accession>
<keyword evidence="2" id="KW-1185">Reference proteome</keyword>
<protein>
    <submittedName>
        <fullName evidence="1">Uncharacterized protein</fullName>
    </submittedName>
</protein>
<evidence type="ECO:0000313" key="1">
    <source>
        <dbReference type="EMBL" id="RYR07534.1"/>
    </source>
</evidence>
<organism evidence="1 2">
    <name type="scientific">Arachis hypogaea</name>
    <name type="common">Peanut</name>
    <dbReference type="NCBI Taxonomy" id="3818"/>
    <lineage>
        <taxon>Eukaryota</taxon>
        <taxon>Viridiplantae</taxon>
        <taxon>Streptophyta</taxon>
        <taxon>Embryophyta</taxon>
        <taxon>Tracheophyta</taxon>
        <taxon>Spermatophyta</taxon>
        <taxon>Magnoliopsida</taxon>
        <taxon>eudicotyledons</taxon>
        <taxon>Gunneridae</taxon>
        <taxon>Pentapetalae</taxon>
        <taxon>rosids</taxon>
        <taxon>fabids</taxon>
        <taxon>Fabales</taxon>
        <taxon>Fabaceae</taxon>
        <taxon>Papilionoideae</taxon>
        <taxon>50 kb inversion clade</taxon>
        <taxon>dalbergioids sensu lato</taxon>
        <taxon>Dalbergieae</taxon>
        <taxon>Pterocarpus clade</taxon>
        <taxon>Arachis</taxon>
    </lineage>
</organism>
<reference evidence="1 2" key="1">
    <citation type="submission" date="2019-01" db="EMBL/GenBank/DDBJ databases">
        <title>Sequencing of cultivated peanut Arachis hypogaea provides insights into genome evolution and oil improvement.</title>
        <authorList>
            <person name="Chen X."/>
        </authorList>
    </citation>
    <scope>NUCLEOTIDE SEQUENCE [LARGE SCALE GENOMIC DNA]</scope>
    <source>
        <strain evidence="2">cv. Fuhuasheng</strain>
        <tissue evidence="1">Leaves</tissue>
    </source>
</reference>
<comment type="caution">
    <text evidence="1">The sequence shown here is derived from an EMBL/GenBank/DDBJ whole genome shotgun (WGS) entry which is preliminary data.</text>
</comment>